<evidence type="ECO:0000259" key="2">
    <source>
        <dbReference type="Pfam" id="PF14309"/>
    </source>
</evidence>
<dbReference type="EMBL" id="VOIH02000011">
    <property type="protein sequence ID" value="KAF3433782.1"/>
    <property type="molecule type" value="Genomic_DNA"/>
</dbReference>
<gene>
    <name evidence="4" type="ORF">FNV43_RR24885</name>
</gene>
<feature type="domain" description="DUF3741" evidence="3">
    <location>
        <begin position="7"/>
        <end position="24"/>
    </location>
</feature>
<evidence type="ECO:0000259" key="3">
    <source>
        <dbReference type="Pfam" id="PF14383"/>
    </source>
</evidence>
<evidence type="ECO:0000313" key="5">
    <source>
        <dbReference type="Proteomes" id="UP000796880"/>
    </source>
</evidence>
<feature type="region of interest" description="Disordered" evidence="1">
    <location>
        <begin position="448"/>
        <end position="472"/>
    </location>
</feature>
<dbReference type="PANTHER" id="PTHR46836:SF7">
    <property type="entry name" value="PHOSPHATIDYLINOSITOL N-ACETYGLUCOSAMINLYTRANSFERASE SUBUNIT P-LIKE PROTEIN"/>
    <property type="match status" value="1"/>
</dbReference>
<feature type="region of interest" description="Disordered" evidence="1">
    <location>
        <begin position="511"/>
        <end position="538"/>
    </location>
</feature>
<feature type="compositionally biased region" description="Low complexity" evidence="1">
    <location>
        <begin position="518"/>
        <end position="530"/>
    </location>
</feature>
<accession>A0A8K0GLM6</accession>
<dbReference type="Pfam" id="PF14309">
    <property type="entry name" value="DUF4378"/>
    <property type="match status" value="1"/>
</dbReference>
<evidence type="ECO:0000256" key="1">
    <source>
        <dbReference type="SAM" id="MobiDB-lite"/>
    </source>
</evidence>
<comment type="caution">
    <text evidence="4">The sequence shown here is derived from an EMBL/GenBank/DDBJ whole genome shotgun (WGS) entry which is preliminary data.</text>
</comment>
<dbReference type="Pfam" id="PF14383">
    <property type="entry name" value="VARLMGL"/>
    <property type="match status" value="1"/>
</dbReference>
<dbReference type="Proteomes" id="UP000796880">
    <property type="component" value="Unassembled WGS sequence"/>
</dbReference>
<proteinExistence type="predicted"/>
<keyword evidence="5" id="KW-1185">Reference proteome</keyword>
<name>A0A8K0GLM6_9ROSA</name>
<reference evidence="4" key="1">
    <citation type="submission" date="2020-03" db="EMBL/GenBank/DDBJ databases">
        <title>A high-quality chromosome-level genome assembly of a woody plant with both climbing and erect habits, Rhamnella rubrinervis.</title>
        <authorList>
            <person name="Lu Z."/>
            <person name="Yang Y."/>
            <person name="Zhu X."/>
            <person name="Sun Y."/>
        </authorList>
    </citation>
    <scope>NUCLEOTIDE SEQUENCE</scope>
    <source>
        <strain evidence="4">BYM</strain>
        <tissue evidence="4">Leaf</tissue>
    </source>
</reference>
<organism evidence="4 5">
    <name type="scientific">Rhamnella rubrinervis</name>
    <dbReference type="NCBI Taxonomy" id="2594499"/>
    <lineage>
        <taxon>Eukaryota</taxon>
        <taxon>Viridiplantae</taxon>
        <taxon>Streptophyta</taxon>
        <taxon>Embryophyta</taxon>
        <taxon>Tracheophyta</taxon>
        <taxon>Spermatophyta</taxon>
        <taxon>Magnoliopsida</taxon>
        <taxon>eudicotyledons</taxon>
        <taxon>Gunneridae</taxon>
        <taxon>Pentapetalae</taxon>
        <taxon>rosids</taxon>
        <taxon>fabids</taxon>
        <taxon>Rosales</taxon>
        <taxon>Rhamnaceae</taxon>
        <taxon>rhamnoid group</taxon>
        <taxon>Rhamneae</taxon>
        <taxon>Rhamnella</taxon>
    </lineage>
</organism>
<evidence type="ECO:0008006" key="6">
    <source>
        <dbReference type="Google" id="ProtNLM"/>
    </source>
</evidence>
<dbReference type="InterPro" id="IPR025486">
    <property type="entry name" value="DUF4378"/>
</dbReference>
<feature type="domain" description="DUF4378" evidence="2">
    <location>
        <begin position="727"/>
        <end position="878"/>
    </location>
</feature>
<dbReference type="OrthoDB" id="1584003at2759"/>
<evidence type="ECO:0000313" key="4">
    <source>
        <dbReference type="EMBL" id="KAF3433782.1"/>
    </source>
</evidence>
<dbReference type="AlphaFoldDB" id="A0A8K0GLM6"/>
<dbReference type="InterPro" id="IPR032795">
    <property type="entry name" value="DUF3741-assoc"/>
</dbReference>
<protein>
    <recommendedName>
        <fullName evidence="6">DUF4378 domain-containing protein</fullName>
    </recommendedName>
</protein>
<feature type="compositionally biased region" description="Basic and acidic residues" evidence="1">
    <location>
        <begin position="456"/>
        <end position="472"/>
    </location>
</feature>
<dbReference type="PANTHER" id="PTHR46836">
    <property type="entry name" value="AFADIN"/>
    <property type="match status" value="1"/>
</dbReference>
<feature type="region of interest" description="Disordered" evidence="1">
    <location>
        <begin position="683"/>
        <end position="716"/>
    </location>
</feature>
<sequence length="881" mass="99297">MDSSRSTPSVIARLMGLDELPPQQPVRKPQRVLSESYLQRVASIGVREKRHKHHPLRMNFEEKKQFKRVEETTKRDGHLDLSDEKGKANLCPLVEKVAVTRQKCIYTKCGLPDEKLRTSEEFQDSSDVIDSKNDRFQIYLPEGNSSSIKNVHDLQGSIRLSHSEHTTVLKSSCTSQSIVDNCRKSESKTGCGYCSSLKKHEHGTVTGSFGDLGLNMHKFVRSQFVLNNFPRTRIVVLKPKHGKAENYPRYFSSLSSKEASLSGDNIGREFPTPRKETICDEVKERKNLDSNLKPTRQQPIVSRDLLEKVTGRIRSKKAGMLSRLGSRVGDTFAEKYELLMPPSSSFHDCNNRNLSFSNSDAYVTGEAMKQLLERWEMNKRSEEVGLVSRGSTLGEMLAMPNHNLRPRNHKLSRHGKKDLDLCKFSTKQFKDDLLSRQWYVGQEESAELAQHKSMKHNGDQEDGSEPRKWKNNCEKSQGLPCLNSDGGLSIDDDGGVLDDLTNTLERNQSDLNIMHPHSSNCSSSIDNSNSEQETWAMKDEKKHNPEDGYISQENTFQELSISTVASVCMVDDMVVNADMKVAGKPSGKIEKEHFMSTTCNLSEKDDSSGHSIGTTIQQETSIGLHEECSVFLPCSFIEPDSLAILEEAYQPSPVSVLEPPFTEEFSSDDLCSLQRHLQHLKSNSLDTHSEGPGMIVSSDDETEEGSAGDSKETVDSMRSFRVEESRDFSYLLDVLTEAGFHGRNLKVDFSIFHTPECPISLSVFETLEKKFGDQMSWKRSERRLLFDRINAGLTEILLPCIGVPTWARPVTRRLSPSSDEDMIEEDLWMMLVNQEKEASKDSVEKVLGNEVGKLELGDDIDAIAKEIERWLIDELAAELLL</sequence>